<sequence length="404" mass="45562">MLTFDFKTYMGSVITKEQFKKYLPRLQKITNHMNRKLEMSDWLDVSTSITKEELERLKSLAQYTKSHCDLFIVIGIGGSYLGSKAVIDAIHPYFGSDGLHPEVIYLGTSLSSSYIKDLIGWIGDKDVIVNVISKSGNTLEPNIAFTLFQKYLRRRYGKEELEHRLIITTDETSGSLLEFAKKHHLNTLSIPKNIGGRFSIFTAAGLFPMAVAGIQIDSLLKGAKQGKNYLNEAYMYAMVRDILRKEGRQVESFTVYEPKLAYFTEWLKQLMMETQGKNKKGLLTTSAINTRDLHSLGQYYQEGTDNLFETVIAIEKTTKVTVPQYEKTLDEINLIAAKAVASAHKKGNTPSSMIIMDKLNEKNLGSLCYFFMMSAAIGAYLLGVDPFNQPGVEVYKKGIKRSLK</sequence>
<evidence type="ECO:0000256" key="8">
    <source>
        <dbReference type="ARBA" id="ARBA00029321"/>
    </source>
</evidence>
<evidence type="ECO:0000256" key="4">
    <source>
        <dbReference type="ARBA" id="ARBA00022432"/>
    </source>
</evidence>
<dbReference type="InterPro" id="IPR046348">
    <property type="entry name" value="SIS_dom_sf"/>
</dbReference>
<dbReference type="EC" id="5.3.1.9" evidence="3 9"/>
<gene>
    <name evidence="10" type="ORF">IAD49_03295</name>
</gene>
<comment type="pathway">
    <text evidence="1 9">Carbohydrate degradation; glycolysis; D-glyceraldehyde 3-phosphate and glycerone phosphate from D-glucose: step 2/4.</text>
</comment>
<name>A0A9D1HU34_9BACT</name>
<protein>
    <recommendedName>
        <fullName evidence="3 9">Glucose-6-phosphate isomerase</fullName>
        <ecNumber evidence="3 9">5.3.1.9</ecNumber>
    </recommendedName>
</protein>
<dbReference type="EMBL" id="DVML01000020">
    <property type="protein sequence ID" value="HIU22588.1"/>
    <property type="molecule type" value="Genomic_DNA"/>
</dbReference>
<evidence type="ECO:0000256" key="2">
    <source>
        <dbReference type="ARBA" id="ARBA00006604"/>
    </source>
</evidence>
<dbReference type="GO" id="GO:0006094">
    <property type="term" value="P:gluconeogenesis"/>
    <property type="evidence" value="ECO:0007669"/>
    <property type="project" value="UniProtKB-KW"/>
</dbReference>
<keyword evidence="7 9" id="KW-0413">Isomerase</keyword>
<evidence type="ECO:0000256" key="5">
    <source>
        <dbReference type="ARBA" id="ARBA00022490"/>
    </source>
</evidence>
<dbReference type="InterPro" id="IPR018189">
    <property type="entry name" value="Phosphoglucose_isomerase_CS"/>
</dbReference>
<evidence type="ECO:0000256" key="3">
    <source>
        <dbReference type="ARBA" id="ARBA00011952"/>
    </source>
</evidence>
<organism evidence="10 11">
    <name type="scientific">Candidatus Fimihabitans intestinipullorum</name>
    <dbReference type="NCBI Taxonomy" id="2840820"/>
    <lineage>
        <taxon>Bacteria</taxon>
        <taxon>Bacillati</taxon>
        <taxon>Mycoplasmatota</taxon>
        <taxon>Mycoplasmatota incertae sedis</taxon>
        <taxon>Candidatus Fimihabitans</taxon>
    </lineage>
</organism>
<keyword evidence="6 9" id="KW-0324">Glycolysis</keyword>
<dbReference type="GO" id="GO:0048029">
    <property type="term" value="F:monosaccharide binding"/>
    <property type="evidence" value="ECO:0007669"/>
    <property type="project" value="TreeGrafter"/>
</dbReference>
<dbReference type="InterPro" id="IPR001672">
    <property type="entry name" value="G6P_Isomerase"/>
</dbReference>
<evidence type="ECO:0000313" key="11">
    <source>
        <dbReference type="Proteomes" id="UP000824087"/>
    </source>
</evidence>
<dbReference type="AlphaFoldDB" id="A0A9D1HU34"/>
<dbReference type="PANTHER" id="PTHR11469">
    <property type="entry name" value="GLUCOSE-6-PHOSPHATE ISOMERASE"/>
    <property type="match status" value="1"/>
</dbReference>
<dbReference type="InterPro" id="IPR035482">
    <property type="entry name" value="SIS_PGI_2"/>
</dbReference>
<proteinExistence type="inferred from homology"/>
<evidence type="ECO:0000256" key="6">
    <source>
        <dbReference type="ARBA" id="ARBA00023152"/>
    </source>
</evidence>
<dbReference type="GO" id="GO:0097367">
    <property type="term" value="F:carbohydrate derivative binding"/>
    <property type="evidence" value="ECO:0007669"/>
    <property type="project" value="InterPro"/>
</dbReference>
<dbReference type="InterPro" id="IPR035476">
    <property type="entry name" value="SIS_PGI_1"/>
</dbReference>
<dbReference type="PROSITE" id="PS51463">
    <property type="entry name" value="P_GLUCOSE_ISOMERASE_3"/>
    <property type="match status" value="1"/>
</dbReference>
<accession>A0A9D1HU34</accession>
<reference evidence="10" key="2">
    <citation type="journal article" date="2021" name="PeerJ">
        <title>Extensive microbial diversity within the chicken gut microbiome revealed by metagenomics and culture.</title>
        <authorList>
            <person name="Gilroy R."/>
            <person name="Ravi A."/>
            <person name="Getino M."/>
            <person name="Pursley I."/>
            <person name="Horton D.L."/>
            <person name="Alikhan N.F."/>
            <person name="Baker D."/>
            <person name="Gharbi K."/>
            <person name="Hall N."/>
            <person name="Watson M."/>
            <person name="Adriaenssens E.M."/>
            <person name="Foster-Nyarko E."/>
            <person name="Jarju S."/>
            <person name="Secka A."/>
            <person name="Antonio M."/>
            <person name="Oren A."/>
            <person name="Chaudhuri R.R."/>
            <person name="La Ragione R."/>
            <person name="Hildebrand F."/>
            <person name="Pallen M.J."/>
        </authorList>
    </citation>
    <scope>NUCLEOTIDE SEQUENCE</scope>
    <source>
        <strain evidence="10">CHK197-8231</strain>
    </source>
</reference>
<dbReference type="SUPFAM" id="SSF53697">
    <property type="entry name" value="SIS domain"/>
    <property type="match status" value="1"/>
</dbReference>
<dbReference type="PANTHER" id="PTHR11469:SF1">
    <property type="entry name" value="GLUCOSE-6-PHOSPHATE ISOMERASE"/>
    <property type="match status" value="1"/>
</dbReference>
<keyword evidence="5" id="KW-0963">Cytoplasm</keyword>
<evidence type="ECO:0000256" key="9">
    <source>
        <dbReference type="RuleBase" id="RU000612"/>
    </source>
</evidence>
<reference evidence="10" key="1">
    <citation type="submission" date="2020-10" db="EMBL/GenBank/DDBJ databases">
        <authorList>
            <person name="Gilroy R."/>
        </authorList>
    </citation>
    <scope>NUCLEOTIDE SEQUENCE</scope>
    <source>
        <strain evidence="10">CHK197-8231</strain>
    </source>
</reference>
<dbReference type="PRINTS" id="PR00662">
    <property type="entry name" value="G6PISOMERASE"/>
</dbReference>
<dbReference type="GO" id="GO:0005829">
    <property type="term" value="C:cytosol"/>
    <property type="evidence" value="ECO:0007669"/>
    <property type="project" value="TreeGrafter"/>
</dbReference>
<keyword evidence="4 9" id="KW-0312">Gluconeogenesis</keyword>
<comment type="similarity">
    <text evidence="2 9">Belongs to the GPI family.</text>
</comment>
<dbReference type="GO" id="GO:0051156">
    <property type="term" value="P:glucose 6-phosphate metabolic process"/>
    <property type="evidence" value="ECO:0007669"/>
    <property type="project" value="TreeGrafter"/>
</dbReference>
<dbReference type="Proteomes" id="UP000824087">
    <property type="component" value="Unassembled WGS sequence"/>
</dbReference>
<dbReference type="GO" id="GO:0006096">
    <property type="term" value="P:glycolytic process"/>
    <property type="evidence" value="ECO:0007669"/>
    <property type="project" value="UniProtKB-KW"/>
</dbReference>
<dbReference type="PROSITE" id="PS00174">
    <property type="entry name" value="P_GLUCOSE_ISOMERASE_2"/>
    <property type="match status" value="1"/>
</dbReference>
<comment type="caution">
    <text evidence="10">The sequence shown here is derived from an EMBL/GenBank/DDBJ whole genome shotgun (WGS) entry which is preliminary data.</text>
</comment>
<dbReference type="Pfam" id="PF00342">
    <property type="entry name" value="PGI"/>
    <property type="match status" value="1"/>
</dbReference>
<dbReference type="CDD" id="cd05015">
    <property type="entry name" value="SIS_PGI_1"/>
    <property type="match status" value="1"/>
</dbReference>
<evidence type="ECO:0000256" key="1">
    <source>
        <dbReference type="ARBA" id="ARBA00004926"/>
    </source>
</evidence>
<dbReference type="FunFam" id="3.40.50.10490:FF:000016">
    <property type="entry name" value="Glucose-6-phosphate isomerase"/>
    <property type="match status" value="1"/>
</dbReference>
<evidence type="ECO:0000256" key="7">
    <source>
        <dbReference type="ARBA" id="ARBA00023235"/>
    </source>
</evidence>
<dbReference type="CDD" id="cd05016">
    <property type="entry name" value="SIS_PGI_2"/>
    <property type="match status" value="1"/>
</dbReference>
<dbReference type="Gene3D" id="3.40.50.10490">
    <property type="entry name" value="Glucose-6-phosphate isomerase like protein, domain 1"/>
    <property type="match status" value="2"/>
</dbReference>
<comment type="catalytic activity">
    <reaction evidence="8 9">
        <text>alpha-D-glucose 6-phosphate = beta-D-fructose 6-phosphate</text>
        <dbReference type="Rhea" id="RHEA:11816"/>
        <dbReference type="ChEBI" id="CHEBI:57634"/>
        <dbReference type="ChEBI" id="CHEBI:58225"/>
        <dbReference type="EC" id="5.3.1.9"/>
    </reaction>
</comment>
<dbReference type="GO" id="GO:0004347">
    <property type="term" value="F:glucose-6-phosphate isomerase activity"/>
    <property type="evidence" value="ECO:0007669"/>
    <property type="project" value="UniProtKB-EC"/>
</dbReference>
<evidence type="ECO:0000313" key="10">
    <source>
        <dbReference type="EMBL" id="HIU22588.1"/>
    </source>
</evidence>